<dbReference type="Pfam" id="PF02494">
    <property type="entry name" value="HYR"/>
    <property type="match status" value="1"/>
</dbReference>
<gene>
    <name evidence="5" type="ORF">D7V93_19325</name>
</gene>
<protein>
    <submittedName>
        <fullName evidence="5">HYR domain-containing protein</fullName>
    </submittedName>
</protein>
<evidence type="ECO:0000256" key="3">
    <source>
        <dbReference type="SAM" id="SignalP"/>
    </source>
</evidence>
<evidence type="ECO:0000256" key="1">
    <source>
        <dbReference type="ARBA" id="ARBA00022737"/>
    </source>
</evidence>
<dbReference type="Gene3D" id="2.60.40.10">
    <property type="entry name" value="Immunoglobulins"/>
    <property type="match status" value="1"/>
</dbReference>
<evidence type="ECO:0000256" key="2">
    <source>
        <dbReference type="SAM" id="MobiDB-lite"/>
    </source>
</evidence>
<evidence type="ECO:0000313" key="5">
    <source>
        <dbReference type="EMBL" id="RKH56926.1"/>
    </source>
</evidence>
<keyword evidence="1" id="KW-0677">Repeat</keyword>
<dbReference type="EMBL" id="RAWB01000194">
    <property type="protein sequence ID" value="RKH56926.1"/>
    <property type="molecule type" value="Genomic_DNA"/>
</dbReference>
<dbReference type="InterPro" id="IPR003410">
    <property type="entry name" value="HYR_dom"/>
</dbReference>
<organism evidence="5 6">
    <name type="scientific">Corallococcus llansteffanensis</name>
    <dbReference type="NCBI Taxonomy" id="2316731"/>
    <lineage>
        <taxon>Bacteria</taxon>
        <taxon>Pseudomonadati</taxon>
        <taxon>Myxococcota</taxon>
        <taxon>Myxococcia</taxon>
        <taxon>Myxococcales</taxon>
        <taxon>Cystobacterineae</taxon>
        <taxon>Myxococcaceae</taxon>
        <taxon>Corallococcus</taxon>
    </lineage>
</organism>
<dbReference type="PROSITE" id="PS51257">
    <property type="entry name" value="PROKAR_LIPOPROTEIN"/>
    <property type="match status" value="1"/>
</dbReference>
<name>A0A3A8PKL0_9BACT</name>
<feature type="chain" id="PRO_5017339650" evidence="3">
    <location>
        <begin position="19"/>
        <end position="1188"/>
    </location>
</feature>
<dbReference type="InterPro" id="IPR013783">
    <property type="entry name" value="Ig-like_fold"/>
</dbReference>
<sequence>MRLLPVFALLLPVLVSCSLPGTEEASARPALAHSAEGLTGGVGPPVLLGDYRTSGVYTQDNADFMGAAGGKVFFRNADSNGFEPWVTDGTPEGTHLLADFNPGSSGSLYFLRTVPFGSRLMLPLHDGVHGLRWWVSDGTPEGTRLINTPGADPTSVVTPAAVVMNGIFYFIVDNGVLAWELWRSDGTDEGTWRLAESQYGQYNHHEVDSLEVVGDVLYFSSSNKLYRSDGTSEGTRLVYAVNDSAHSLELDLFVLGGRLYFFSGYSSNWSLWSSDGTGPGTLFITSAWSNLVGVDGDRVFFEKVSGSGSSRTQSLYVTRGVAGSTTLLKSVSSNASWNYAQLFGKVGDQLIFGWSSSAAGSEPWRTDGTTAGTVLLKDLVPGTASSEPVRGAVLGDSVYFLSDTATGSALWRTDGTADGTVEVKAFTAKLPAGTELRKVGAALVFVANDGVTGDEPWASDGTADGTLPLGDLNPGAAGSALAEFVVTGTRLHFLATVGGKKEVWATDGTVAGTRRVRAVDPTLYLAYASDTLGRAFFSAVEDNQARLWLSDGTVTDLPPLLVMPVSNGSSNPVEFLSVGATAYFVPDQDTPRVDPIVRTDGTPAGTREVIALHYGRSSEGDPARLTLFNGKLWFKLGFGLYAGDPEAGTATGIQMSQNLSDFKPAGTKLVGLWWQSPNFQLWTHTGSATGSTRIASYYDSPFTFLARLVPVGDSLLYSYLNTSAGRWDLLRTNGTSSGTVRVAQLLTAPESVTSAGSLAFYVTGGALWRTDATASGTLALTATQGRAPENLQVAGGLLFFTATESGVGREPWVSDGTQAGTHRVADFQPGAGSTTLVAAVLHHGTRYLLLRDWEGAFLVRTDGTPAGTVKVAEAPGATWLVSRGGALLFDGADRASGQEPRVYLPGASAATLLADVNPGPASSAPGVPVFAGSRLVFAATTMPEGREPFAVEVDTTPPTVSHVLEGTLGRGGFYRSDVSVRFTATDVESGTALGTLGCEPLMVTSDTPGQAITCTASSLGGVTTRTVTVRRDLTPPQVTCPQDLVVTEGATPAYGVTAMDVIDASPVVAVTPANVLPVGQHVIRAEATDAAGNSATCQFQVTVLARVEADAGTDAGTGTDAGVIPDAGTATDAGTNGNGTPPPGGAGPGDADSGCGCSGSGSNSAASIPLLLFGLSWLTGRRRMAQRQ</sequence>
<keyword evidence="3" id="KW-0732">Signal</keyword>
<feature type="domain" description="HYR" evidence="4">
    <location>
        <begin position="1004"/>
        <end position="1105"/>
    </location>
</feature>
<dbReference type="Proteomes" id="UP000272888">
    <property type="component" value="Unassembled WGS sequence"/>
</dbReference>
<dbReference type="RefSeq" id="WP_120644820.1">
    <property type="nucleotide sequence ID" value="NZ_RAWB01000194.1"/>
</dbReference>
<evidence type="ECO:0000259" key="4">
    <source>
        <dbReference type="PROSITE" id="PS50825"/>
    </source>
</evidence>
<evidence type="ECO:0000313" key="6">
    <source>
        <dbReference type="Proteomes" id="UP000272888"/>
    </source>
</evidence>
<dbReference type="AlphaFoldDB" id="A0A3A8PKL0"/>
<feature type="compositionally biased region" description="Low complexity" evidence="2">
    <location>
        <begin position="1114"/>
        <end position="1139"/>
    </location>
</feature>
<feature type="region of interest" description="Disordered" evidence="2">
    <location>
        <begin position="1114"/>
        <end position="1162"/>
    </location>
</feature>
<feature type="compositionally biased region" description="Low complexity" evidence="2">
    <location>
        <begin position="1149"/>
        <end position="1162"/>
    </location>
</feature>
<dbReference type="InterPro" id="IPR017756">
    <property type="entry name" value="TM_Gly-Cys-Arg_CS"/>
</dbReference>
<dbReference type="NCBIfam" id="TIGR03382">
    <property type="entry name" value="GC_trans_RRR"/>
    <property type="match status" value="1"/>
</dbReference>
<proteinExistence type="predicted"/>
<keyword evidence="6" id="KW-1185">Reference proteome</keyword>
<feature type="signal peptide" evidence="3">
    <location>
        <begin position="1"/>
        <end position="18"/>
    </location>
</feature>
<accession>A0A3A8PKL0</accession>
<comment type="caution">
    <text evidence="5">The sequence shown here is derived from an EMBL/GenBank/DDBJ whole genome shotgun (WGS) entry which is preliminary data.</text>
</comment>
<reference evidence="6" key="1">
    <citation type="submission" date="2018-09" db="EMBL/GenBank/DDBJ databases">
        <authorList>
            <person name="Livingstone P.G."/>
            <person name="Whitworth D.E."/>
        </authorList>
    </citation>
    <scope>NUCLEOTIDE SEQUENCE [LARGE SCALE GENOMIC DNA]</scope>
    <source>
        <strain evidence="6">CA051B</strain>
    </source>
</reference>
<dbReference type="PROSITE" id="PS50825">
    <property type="entry name" value="HYR"/>
    <property type="match status" value="1"/>
</dbReference>